<sequence length="275" mass="31297">MKKNILGTLLLPALLCTTLLAGCASSKPEGELTGSVGELYNNGMDAMQEKRYPQAVHAFEELERQYPYSGWATRGQIMTAYAQMLNEDHDESIVTIERFIRMHPGHKDLAYMYYLAGLNHYNQMADVMRDQSETQKALEAFSEVVNRYPQSPYARDARLKMTLCQDHLAGKEMTVGRYYQGQKMWLPAINRFRSVIQNYQTSSQTPEALYRITESYVALGVDDEAVRAAAILGYNYPGSEWYARAYDLLTARRLAPVGQKESWAKKLAKGVEELF</sequence>
<dbReference type="AlphaFoldDB" id="A0A6N4RDD4"/>
<proteinExistence type="inferred from homology"/>
<evidence type="ECO:0000256" key="2">
    <source>
        <dbReference type="ARBA" id="ARBA00023136"/>
    </source>
</evidence>
<dbReference type="HAMAP" id="MF_00922">
    <property type="entry name" value="OM_assembly_BamD"/>
    <property type="match status" value="1"/>
</dbReference>
<evidence type="ECO:0000313" key="11">
    <source>
        <dbReference type="Proteomes" id="UP000320948"/>
    </source>
</evidence>
<dbReference type="GO" id="GO:0051205">
    <property type="term" value="P:protein insertion into membrane"/>
    <property type="evidence" value="ECO:0007669"/>
    <property type="project" value="UniProtKB-UniRule"/>
</dbReference>
<evidence type="ECO:0000256" key="1">
    <source>
        <dbReference type="ARBA" id="ARBA00022729"/>
    </source>
</evidence>
<evidence type="ECO:0000256" key="8">
    <source>
        <dbReference type="SAM" id="SignalP"/>
    </source>
</evidence>
<comment type="caution">
    <text evidence="10">The sequence shown here is derived from an EMBL/GenBank/DDBJ whole genome shotgun (WGS) entry which is preliminary data.</text>
</comment>
<feature type="domain" description="Outer membrane lipoprotein BamD-like" evidence="9">
    <location>
        <begin position="37"/>
        <end position="228"/>
    </location>
</feature>
<evidence type="ECO:0000259" key="9">
    <source>
        <dbReference type="Pfam" id="PF13525"/>
    </source>
</evidence>
<dbReference type="SUPFAM" id="SSF48452">
    <property type="entry name" value="TPR-like"/>
    <property type="match status" value="2"/>
</dbReference>
<dbReference type="PANTHER" id="PTHR37423:SF1">
    <property type="entry name" value="OUTER MEMBRANE PROTEIN ASSEMBLY FACTOR BAMD"/>
    <property type="match status" value="1"/>
</dbReference>
<keyword evidence="7" id="KW-0802">TPR repeat</keyword>
<dbReference type="PROSITE" id="PS50005">
    <property type="entry name" value="TPR"/>
    <property type="match status" value="1"/>
</dbReference>
<gene>
    <name evidence="6" type="primary">bamD</name>
    <name evidence="10" type="ORF">DI628_03750</name>
</gene>
<dbReference type="InterPro" id="IPR017689">
    <property type="entry name" value="BamD"/>
</dbReference>
<dbReference type="EMBL" id="VAFM01000001">
    <property type="protein sequence ID" value="TKW61747.1"/>
    <property type="molecule type" value="Genomic_DNA"/>
</dbReference>
<organism evidence="10 11">
    <name type="scientific">Blastochloris viridis</name>
    <name type="common">Rhodopseudomonas viridis</name>
    <dbReference type="NCBI Taxonomy" id="1079"/>
    <lineage>
        <taxon>Bacteria</taxon>
        <taxon>Pseudomonadati</taxon>
        <taxon>Pseudomonadota</taxon>
        <taxon>Alphaproteobacteria</taxon>
        <taxon>Hyphomicrobiales</taxon>
        <taxon>Blastochloridaceae</taxon>
        <taxon>Blastochloris</taxon>
    </lineage>
</organism>
<comment type="function">
    <text evidence="6">Part of the outer membrane protein assembly complex, which is involved in assembly and insertion of beta-barrel proteins into the outer membrane.</text>
</comment>
<evidence type="ECO:0000256" key="7">
    <source>
        <dbReference type="PROSITE-ProRule" id="PRU00339"/>
    </source>
</evidence>
<dbReference type="Gene3D" id="1.25.40.10">
    <property type="entry name" value="Tetratricopeptide repeat domain"/>
    <property type="match status" value="1"/>
</dbReference>
<dbReference type="PROSITE" id="PS51257">
    <property type="entry name" value="PROKAR_LIPOPROTEIN"/>
    <property type="match status" value="1"/>
</dbReference>
<keyword evidence="3 6" id="KW-0564">Palmitate</keyword>
<comment type="subcellular location">
    <subcellularLocation>
        <location evidence="6">Cell outer membrane</location>
        <topology evidence="6">Lipid-anchor</topology>
    </subcellularLocation>
</comment>
<feature type="chain" id="PRO_5027191784" description="Outer membrane protein assembly factor BamD" evidence="8">
    <location>
        <begin position="22"/>
        <end position="275"/>
    </location>
</feature>
<dbReference type="InterPro" id="IPR039565">
    <property type="entry name" value="BamD-like"/>
</dbReference>
<dbReference type="Proteomes" id="UP000320948">
    <property type="component" value="Unassembled WGS sequence"/>
</dbReference>
<dbReference type="NCBIfam" id="TIGR03302">
    <property type="entry name" value="OM_YfiO"/>
    <property type="match status" value="1"/>
</dbReference>
<reference evidence="10 11" key="1">
    <citation type="journal article" date="2017" name="Nat. Commun.">
        <title>In situ click chemistry generation of cyclooxygenase-2 inhibitors.</title>
        <authorList>
            <person name="Bhardwaj A."/>
            <person name="Kaur J."/>
            <person name="Wuest M."/>
            <person name="Wuest F."/>
        </authorList>
    </citation>
    <scope>NUCLEOTIDE SEQUENCE [LARGE SCALE GENOMIC DNA]</scope>
    <source>
        <strain evidence="10">S2_018_000_R2_106</strain>
    </source>
</reference>
<dbReference type="PANTHER" id="PTHR37423">
    <property type="entry name" value="SOLUBLE LYTIC MUREIN TRANSGLYCOSYLASE-RELATED"/>
    <property type="match status" value="1"/>
</dbReference>
<evidence type="ECO:0000313" key="10">
    <source>
        <dbReference type="EMBL" id="TKW61747.1"/>
    </source>
</evidence>
<evidence type="ECO:0000256" key="3">
    <source>
        <dbReference type="ARBA" id="ARBA00023139"/>
    </source>
</evidence>
<dbReference type="Pfam" id="PF13525">
    <property type="entry name" value="YfiO"/>
    <property type="match status" value="1"/>
</dbReference>
<dbReference type="InterPro" id="IPR019734">
    <property type="entry name" value="TPR_rpt"/>
</dbReference>
<name>A0A6N4RDD4_BLAVI</name>
<keyword evidence="5 6" id="KW-0449">Lipoprotein</keyword>
<keyword evidence="2 6" id="KW-0472">Membrane</keyword>
<evidence type="ECO:0000256" key="5">
    <source>
        <dbReference type="ARBA" id="ARBA00023288"/>
    </source>
</evidence>
<dbReference type="GO" id="GO:1990063">
    <property type="term" value="C:Bam protein complex"/>
    <property type="evidence" value="ECO:0007669"/>
    <property type="project" value="TreeGrafter"/>
</dbReference>
<feature type="signal peptide" evidence="8">
    <location>
        <begin position="1"/>
        <end position="21"/>
    </location>
</feature>
<dbReference type="InterPro" id="IPR011990">
    <property type="entry name" value="TPR-like_helical_dom_sf"/>
</dbReference>
<keyword evidence="1 6" id="KW-0732">Signal</keyword>
<dbReference type="GO" id="GO:0043165">
    <property type="term" value="P:Gram-negative-bacterium-type cell outer membrane assembly"/>
    <property type="evidence" value="ECO:0007669"/>
    <property type="project" value="UniProtKB-UniRule"/>
</dbReference>
<keyword evidence="4 6" id="KW-0998">Cell outer membrane</keyword>
<accession>A0A6N4RDD4</accession>
<comment type="similarity">
    <text evidence="6">Belongs to the BamD family.</text>
</comment>
<dbReference type="CDD" id="cd15830">
    <property type="entry name" value="BamD"/>
    <property type="match status" value="1"/>
</dbReference>
<evidence type="ECO:0000256" key="4">
    <source>
        <dbReference type="ARBA" id="ARBA00023237"/>
    </source>
</evidence>
<protein>
    <recommendedName>
        <fullName evidence="6">Outer membrane protein assembly factor BamD</fullName>
    </recommendedName>
</protein>
<comment type="subunit">
    <text evidence="6">Part of the Bam complex.</text>
</comment>
<evidence type="ECO:0000256" key="6">
    <source>
        <dbReference type="HAMAP-Rule" id="MF_00922"/>
    </source>
</evidence>
<feature type="repeat" description="TPR" evidence="7">
    <location>
        <begin position="118"/>
        <end position="151"/>
    </location>
</feature>